<organism evidence="3 4">
    <name type="scientific">Daphnia pulex</name>
    <name type="common">Water flea</name>
    <dbReference type="NCBI Taxonomy" id="6669"/>
    <lineage>
        <taxon>Eukaryota</taxon>
        <taxon>Metazoa</taxon>
        <taxon>Ecdysozoa</taxon>
        <taxon>Arthropoda</taxon>
        <taxon>Crustacea</taxon>
        <taxon>Branchiopoda</taxon>
        <taxon>Diplostraca</taxon>
        <taxon>Cladocera</taxon>
        <taxon>Anomopoda</taxon>
        <taxon>Daphniidae</taxon>
        <taxon>Daphnia</taxon>
    </lineage>
</organism>
<dbReference type="InterPro" id="IPR040564">
    <property type="entry name" value="CxC3-like"/>
</dbReference>
<dbReference type="OrthoDB" id="6369081at2759"/>
<dbReference type="Pfam" id="PF18758">
    <property type="entry name" value="KDZ"/>
    <property type="match status" value="1"/>
</dbReference>
<dbReference type="STRING" id="6669.E9I2X6"/>
<dbReference type="Pfam" id="PF18804">
    <property type="entry name" value="CxC3"/>
    <property type="match status" value="1"/>
</dbReference>
<feature type="transmembrane region" description="Helical" evidence="1">
    <location>
        <begin position="116"/>
        <end position="138"/>
    </location>
</feature>
<keyword evidence="1" id="KW-1133">Transmembrane helix</keyword>
<reference evidence="3 4" key="1">
    <citation type="journal article" date="2011" name="Science">
        <title>The ecoresponsive genome of Daphnia pulex.</title>
        <authorList>
            <person name="Colbourne J.K."/>
            <person name="Pfrender M.E."/>
            <person name="Gilbert D."/>
            <person name="Thomas W.K."/>
            <person name="Tucker A."/>
            <person name="Oakley T.H."/>
            <person name="Tokishita S."/>
            <person name="Aerts A."/>
            <person name="Arnold G.J."/>
            <person name="Basu M.K."/>
            <person name="Bauer D.J."/>
            <person name="Caceres C.E."/>
            <person name="Carmel L."/>
            <person name="Casola C."/>
            <person name="Choi J.H."/>
            <person name="Detter J.C."/>
            <person name="Dong Q."/>
            <person name="Dusheyko S."/>
            <person name="Eads B.D."/>
            <person name="Frohlich T."/>
            <person name="Geiler-Samerotte K.A."/>
            <person name="Gerlach D."/>
            <person name="Hatcher P."/>
            <person name="Jogdeo S."/>
            <person name="Krijgsveld J."/>
            <person name="Kriventseva E.V."/>
            <person name="Kultz D."/>
            <person name="Laforsch C."/>
            <person name="Lindquist E."/>
            <person name="Lopez J."/>
            <person name="Manak J.R."/>
            <person name="Muller J."/>
            <person name="Pangilinan J."/>
            <person name="Patwardhan R.P."/>
            <person name="Pitluck S."/>
            <person name="Pritham E.J."/>
            <person name="Rechtsteiner A."/>
            <person name="Rho M."/>
            <person name="Rogozin I.B."/>
            <person name="Sakarya O."/>
            <person name="Salamov A."/>
            <person name="Schaack S."/>
            <person name="Shapiro H."/>
            <person name="Shiga Y."/>
            <person name="Skalitzky C."/>
            <person name="Smith Z."/>
            <person name="Souvorov A."/>
            <person name="Sung W."/>
            <person name="Tang Z."/>
            <person name="Tsuchiya D."/>
            <person name="Tu H."/>
            <person name="Vos H."/>
            <person name="Wang M."/>
            <person name="Wolf Y.I."/>
            <person name="Yamagata H."/>
            <person name="Yamada T."/>
            <person name="Ye Y."/>
            <person name="Shaw J.R."/>
            <person name="Andrews J."/>
            <person name="Crease T.J."/>
            <person name="Tang H."/>
            <person name="Lucas S.M."/>
            <person name="Robertson H.M."/>
            <person name="Bork P."/>
            <person name="Koonin E.V."/>
            <person name="Zdobnov E.M."/>
            <person name="Grigoriev I.V."/>
            <person name="Lynch M."/>
            <person name="Boore J.L."/>
        </authorList>
    </citation>
    <scope>NUCLEOTIDE SEQUENCE [LARGE SCALE GENOMIC DNA]</scope>
</reference>
<gene>
    <name evidence="3" type="ORF">DAPPUDRAFT_338558</name>
</gene>
<sequence>MFYCEKCDLEHHESQPFHNRTLDTLTSSTCLLSLQFADENGELFSKDPPVPCFPTELCTSCEGKGHFEILAGRFDLKSSKFKCKNCKIETKSSIIDYITSGFWPAQYARRDGNFKLYRLLSALGINLSSLYGYVVIAFDEDMKNHMAKIDSKVPKAARSDAGKFQKLDETGIMMRSYRHGIVDRAVNMHHGETFRHTHFMDLDLPEKACTFLCGDVICRYWDWAKKVASLFPEYKRMIEGMKPFLGRMHAKVHEWYCQIIWVGHWMSETALTIGEEQEQ</sequence>
<dbReference type="Proteomes" id="UP000000305">
    <property type="component" value="Unassembled WGS sequence"/>
</dbReference>
<evidence type="ECO:0000313" key="4">
    <source>
        <dbReference type="Proteomes" id="UP000000305"/>
    </source>
</evidence>
<keyword evidence="1" id="KW-0472">Membrane</keyword>
<keyword evidence="4" id="KW-1185">Reference proteome</keyword>
<name>E9I2X6_DAPPU</name>
<protein>
    <recommendedName>
        <fullName evidence="2">CxC3 like cysteine cluster domain-containing protein</fullName>
    </recommendedName>
</protein>
<dbReference type="EMBL" id="GL734277">
    <property type="protein sequence ID" value="EFX61654.1"/>
    <property type="molecule type" value="Genomic_DNA"/>
</dbReference>
<dbReference type="InParanoid" id="E9I2X6"/>
<keyword evidence="1" id="KW-0812">Transmembrane</keyword>
<dbReference type="AlphaFoldDB" id="E9I2X6"/>
<evidence type="ECO:0000313" key="3">
    <source>
        <dbReference type="EMBL" id="EFX61654.1"/>
    </source>
</evidence>
<dbReference type="InterPro" id="IPR040521">
    <property type="entry name" value="KDZ"/>
</dbReference>
<dbReference type="KEGG" id="dpx:DAPPUDRAFT_338558"/>
<feature type="domain" description="CxC3 like cysteine cluster" evidence="2">
    <location>
        <begin position="49"/>
        <end position="109"/>
    </location>
</feature>
<dbReference type="HOGENOM" id="CLU_999530_0_0_1"/>
<accession>E9I2X6</accession>
<proteinExistence type="predicted"/>
<dbReference type="PANTHER" id="PTHR33104:SF2">
    <property type="entry name" value="CXC3 LIKE CYSTEINE CLUSTER DOMAIN-CONTAINING PROTEIN"/>
    <property type="match status" value="1"/>
</dbReference>
<dbReference type="eggNOG" id="ENOG502S623">
    <property type="taxonomic scope" value="Eukaryota"/>
</dbReference>
<dbReference type="PANTHER" id="PTHR33104">
    <property type="entry name" value="SI:DKEY-29D5.2"/>
    <property type="match status" value="1"/>
</dbReference>
<evidence type="ECO:0000259" key="2">
    <source>
        <dbReference type="Pfam" id="PF18804"/>
    </source>
</evidence>
<feature type="non-terminal residue" evidence="3">
    <location>
        <position position="279"/>
    </location>
</feature>
<evidence type="ECO:0000256" key="1">
    <source>
        <dbReference type="SAM" id="Phobius"/>
    </source>
</evidence>
<dbReference type="PhylomeDB" id="E9I2X6"/>